<accession>A0A0D5YRA7</accession>
<evidence type="ECO:0000313" key="2">
    <source>
        <dbReference type="EMBL" id="AKA34792.1"/>
    </source>
</evidence>
<dbReference type="KEGG" id="mlt:VC82_1150"/>
<organism evidence="2 3">
    <name type="scientific">Flagellimonas lutaonensis</name>
    <dbReference type="NCBI Taxonomy" id="516051"/>
    <lineage>
        <taxon>Bacteria</taxon>
        <taxon>Pseudomonadati</taxon>
        <taxon>Bacteroidota</taxon>
        <taxon>Flavobacteriia</taxon>
        <taxon>Flavobacteriales</taxon>
        <taxon>Flavobacteriaceae</taxon>
        <taxon>Flagellimonas</taxon>
    </lineage>
</organism>
<keyword evidence="3" id="KW-1185">Reference proteome</keyword>
<dbReference type="GO" id="GO:0005509">
    <property type="term" value="F:calcium ion binding"/>
    <property type="evidence" value="ECO:0007669"/>
    <property type="project" value="InterPro"/>
</dbReference>
<evidence type="ECO:0008006" key="4">
    <source>
        <dbReference type="Google" id="ProtNLM"/>
    </source>
</evidence>
<dbReference type="InterPro" id="IPR025366">
    <property type="entry name" value="DUF4270"/>
</dbReference>
<evidence type="ECO:0000256" key="1">
    <source>
        <dbReference type="SAM" id="MobiDB-lite"/>
    </source>
</evidence>
<reference evidence="2 3" key="1">
    <citation type="submission" date="2015-03" db="EMBL/GenBank/DDBJ databases">
        <title>Complete genome sequence of Muricauda lutaonensis CC-HSB-11T, isolated from a coastal hot spring.</title>
        <authorList>
            <person name="Kim K.M."/>
        </authorList>
    </citation>
    <scope>NUCLEOTIDE SEQUENCE [LARGE SCALE GENOMIC DNA]</scope>
    <source>
        <strain evidence="2 3">CC-HSB-11</strain>
    </source>
</reference>
<evidence type="ECO:0000313" key="3">
    <source>
        <dbReference type="Proteomes" id="UP000032726"/>
    </source>
</evidence>
<sequence>MNLMRKATISTLVGIFLVMVSCEEDLTTLGEGVVGGEPFNTGKAVYDVFAYNKRVNAVQTNRLPIYQLGNFNDPIYGKRRASITSQVRFSINPNTGTLNNTFGDFSQATEYNSDNDESISTIPENETVKEVFLYLPYQQPPDSSRDSDGDGVDDAFDVDPTDPNSDSDNDGLTDNTERVRGLNPLDPDTDGDGIGDADDDDTISNAFAKTYELDSIYGNIEAPFRLKVERSTFFLRDLDPNTNFEEAQEYFSTQTFSPDFVSDVLFDGEVEIDNKEILFFNEDDPDTPDVDESLTVDNRLDPGIRVPLDPNFFQENILDKEGSSELLSQANFVEFFRGIHLSIDADDDIMLLLDLSRANITLTYEYDDYNNNNTTSDTSDDFIEQTERNLVFNLLQNNNGVISGNAVNTFESDGFPTEIADNLDTGENASRIYLKGGDGAMAEIQLFDEVDATPILEEIRAKNWIINEANLVFHVDEQLLNSNMVKEQPPRIYIYNAETNQPIYNLATETASSVNTDPLGLYLNFGGILDEDQNTYTVRITEHINNIIVRDSANAKLALTLTSNIDISQSAVREAMGANNMKIDVPVMSTVNPFGTVLFGSNVDASNEEKKLKLEIFFTEAN</sequence>
<proteinExistence type="predicted"/>
<gene>
    <name evidence="2" type="ORF">VC82_1150</name>
</gene>
<dbReference type="PROSITE" id="PS51257">
    <property type="entry name" value="PROKAR_LIPOPROTEIN"/>
    <property type="match status" value="1"/>
</dbReference>
<dbReference type="Pfam" id="PF14092">
    <property type="entry name" value="DUF4270"/>
    <property type="match status" value="1"/>
</dbReference>
<feature type="compositionally biased region" description="Acidic residues" evidence="1">
    <location>
        <begin position="187"/>
        <end position="200"/>
    </location>
</feature>
<feature type="compositionally biased region" description="Acidic residues" evidence="1">
    <location>
        <begin position="149"/>
        <end position="171"/>
    </location>
</feature>
<dbReference type="Gene3D" id="4.10.1080.10">
    <property type="entry name" value="TSP type-3 repeat"/>
    <property type="match status" value="1"/>
</dbReference>
<dbReference type="AlphaFoldDB" id="A0A0D5YRA7"/>
<dbReference type="InterPro" id="IPR028974">
    <property type="entry name" value="TSP_type-3_rpt"/>
</dbReference>
<name>A0A0D5YRA7_9FLAO</name>
<dbReference type="PATRIC" id="fig|516051.4.peg.1189"/>
<protein>
    <recommendedName>
        <fullName evidence="4">DUF4270 domain-containing protein</fullName>
    </recommendedName>
</protein>
<dbReference type="OrthoDB" id="1466062at2"/>
<dbReference type="EMBL" id="CP011071">
    <property type="protein sequence ID" value="AKA34792.1"/>
    <property type="molecule type" value="Genomic_DNA"/>
</dbReference>
<dbReference type="RefSeq" id="WP_045801513.1">
    <property type="nucleotide sequence ID" value="NZ_CP011071.1"/>
</dbReference>
<dbReference type="Proteomes" id="UP000032726">
    <property type="component" value="Chromosome"/>
</dbReference>
<feature type="region of interest" description="Disordered" evidence="1">
    <location>
        <begin position="138"/>
        <end position="200"/>
    </location>
</feature>
<dbReference type="STRING" id="516051.VC82_1150"/>
<dbReference type="HOGENOM" id="CLU_036886_0_0_10"/>